<dbReference type="Proteomes" id="UP000664940">
    <property type="component" value="Unassembled WGS sequence"/>
</dbReference>
<organism evidence="2 3">
    <name type="scientific">Phyllostomus discolor</name>
    <name type="common">pale spear-nosed bat</name>
    <dbReference type="NCBI Taxonomy" id="89673"/>
    <lineage>
        <taxon>Eukaryota</taxon>
        <taxon>Metazoa</taxon>
        <taxon>Chordata</taxon>
        <taxon>Craniata</taxon>
        <taxon>Vertebrata</taxon>
        <taxon>Euteleostomi</taxon>
        <taxon>Mammalia</taxon>
        <taxon>Eutheria</taxon>
        <taxon>Laurasiatheria</taxon>
        <taxon>Chiroptera</taxon>
        <taxon>Yangochiroptera</taxon>
        <taxon>Phyllostomidae</taxon>
        <taxon>Phyllostominae</taxon>
        <taxon>Phyllostomus</taxon>
    </lineage>
</organism>
<protein>
    <submittedName>
        <fullName evidence="2">Uncharacterized protein</fullName>
    </submittedName>
</protein>
<accession>A0A834DWC2</accession>
<evidence type="ECO:0000256" key="1">
    <source>
        <dbReference type="SAM" id="MobiDB-lite"/>
    </source>
</evidence>
<dbReference type="EMBL" id="JABVXQ010000008">
    <property type="protein sequence ID" value="KAF6095091.1"/>
    <property type="molecule type" value="Genomic_DNA"/>
</dbReference>
<evidence type="ECO:0000313" key="2">
    <source>
        <dbReference type="EMBL" id="KAF6095091.1"/>
    </source>
</evidence>
<gene>
    <name evidence="2" type="ORF">HJG60_012063</name>
</gene>
<comment type="caution">
    <text evidence="2">The sequence shown here is derived from an EMBL/GenBank/DDBJ whole genome shotgun (WGS) entry which is preliminary data.</text>
</comment>
<feature type="region of interest" description="Disordered" evidence="1">
    <location>
        <begin position="1"/>
        <end position="30"/>
    </location>
</feature>
<evidence type="ECO:0000313" key="3">
    <source>
        <dbReference type="Proteomes" id="UP000664940"/>
    </source>
</evidence>
<dbReference type="AlphaFoldDB" id="A0A834DWC2"/>
<sequence>MGPGKGWPSNQPEQPNLPPTPAPAPQPRCPPTLAASWLSTFQHGHLSLWPPRSCHLGYAIPVEVGDRGPLLQGFTRPQAPLFLLKGTDCHLGAGTCLPQPLAPQRPGVHRATGHGLGPGQGRPRCQRPGLLHPLLHMQRLVWDPVYRHTLLSCDLLRQSPRWGGCPCSPL</sequence>
<name>A0A834DWC2_9CHIR</name>
<feature type="compositionally biased region" description="Pro residues" evidence="1">
    <location>
        <begin position="15"/>
        <end position="30"/>
    </location>
</feature>
<proteinExistence type="predicted"/>
<reference evidence="2 3" key="1">
    <citation type="journal article" date="2020" name="Nature">
        <title>Six reference-quality genomes reveal evolution of bat adaptations.</title>
        <authorList>
            <person name="Jebb D."/>
            <person name="Huang Z."/>
            <person name="Pippel M."/>
            <person name="Hughes G.M."/>
            <person name="Lavrichenko K."/>
            <person name="Devanna P."/>
            <person name="Winkler S."/>
            <person name="Jermiin L.S."/>
            <person name="Skirmuntt E.C."/>
            <person name="Katzourakis A."/>
            <person name="Burkitt-Gray L."/>
            <person name="Ray D.A."/>
            <person name="Sullivan K.A.M."/>
            <person name="Roscito J.G."/>
            <person name="Kirilenko B.M."/>
            <person name="Davalos L.M."/>
            <person name="Corthals A.P."/>
            <person name="Power M.L."/>
            <person name="Jones G."/>
            <person name="Ransome R.D."/>
            <person name="Dechmann D.K.N."/>
            <person name="Locatelli A.G."/>
            <person name="Puechmaille S.J."/>
            <person name="Fedrigo O."/>
            <person name="Jarvis E.D."/>
            <person name="Hiller M."/>
            <person name="Vernes S.C."/>
            <person name="Myers E.W."/>
            <person name="Teeling E.C."/>
        </authorList>
    </citation>
    <scope>NUCLEOTIDE SEQUENCE [LARGE SCALE GENOMIC DNA]</scope>
    <source>
        <strain evidence="2">Bat1K_MPI-CBG_1</strain>
    </source>
</reference>